<evidence type="ECO:0000259" key="5">
    <source>
        <dbReference type="Pfam" id="PF00884"/>
    </source>
</evidence>
<dbReference type="InterPro" id="IPR017850">
    <property type="entry name" value="Alkaline_phosphatase_core_sf"/>
</dbReference>
<dbReference type="RefSeq" id="WP_136060922.1">
    <property type="nucleotide sequence ID" value="NZ_CAAHFH010000001.1"/>
</dbReference>
<evidence type="ECO:0000256" key="1">
    <source>
        <dbReference type="ARBA" id="ARBA00008779"/>
    </source>
</evidence>
<dbReference type="Pfam" id="PF00884">
    <property type="entry name" value="Sulfatase"/>
    <property type="match status" value="1"/>
</dbReference>
<proteinExistence type="inferred from homology"/>
<dbReference type="AlphaFoldDB" id="A0A6C2UJB6"/>
<dbReference type="PANTHER" id="PTHR43108:SF8">
    <property type="entry name" value="SD21168P"/>
    <property type="match status" value="1"/>
</dbReference>
<keyword evidence="4" id="KW-0325">Glycoprotein</keyword>
<keyword evidence="3" id="KW-0378">Hydrolase</keyword>
<dbReference type="CDD" id="cd16031">
    <property type="entry name" value="G6S_like"/>
    <property type="match status" value="1"/>
</dbReference>
<evidence type="ECO:0000256" key="3">
    <source>
        <dbReference type="ARBA" id="ARBA00022801"/>
    </source>
</evidence>
<dbReference type="InterPro" id="IPR013320">
    <property type="entry name" value="ConA-like_dom_sf"/>
</dbReference>
<evidence type="ECO:0000313" key="6">
    <source>
        <dbReference type="EMBL" id="VGO19537.1"/>
    </source>
</evidence>
<keyword evidence="7" id="KW-1185">Reference proteome</keyword>
<reference evidence="6 7" key="1">
    <citation type="submission" date="2019-04" db="EMBL/GenBank/DDBJ databases">
        <authorList>
            <person name="Van Vliet M D."/>
        </authorList>
    </citation>
    <scope>NUCLEOTIDE SEQUENCE [LARGE SCALE GENOMIC DNA]</scope>
    <source>
        <strain evidence="6 7">F21</strain>
    </source>
</reference>
<evidence type="ECO:0000256" key="2">
    <source>
        <dbReference type="ARBA" id="ARBA00022729"/>
    </source>
</evidence>
<evidence type="ECO:0000313" key="7">
    <source>
        <dbReference type="Proteomes" id="UP000346198"/>
    </source>
</evidence>
<dbReference type="PROSITE" id="PS00523">
    <property type="entry name" value="SULFATASE_1"/>
    <property type="match status" value="1"/>
</dbReference>
<keyword evidence="2" id="KW-0732">Signal</keyword>
<accession>A0A6C2UJB6</accession>
<dbReference type="Gene3D" id="3.40.720.10">
    <property type="entry name" value="Alkaline Phosphatase, subunit A"/>
    <property type="match status" value="1"/>
</dbReference>
<dbReference type="SUPFAM" id="SSF53649">
    <property type="entry name" value="Alkaline phosphatase-like"/>
    <property type="match status" value="1"/>
</dbReference>
<dbReference type="Proteomes" id="UP000346198">
    <property type="component" value="Unassembled WGS sequence"/>
</dbReference>
<name>A0A6C2UJB6_9BACT</name>
<dbReference type="SUPFAM" id="SSF49899">
    <property type="entry name" value="Concanavalin A-like lectins/glucanases"/>
    <property type="match status" value="1"/>
</dbReference>
<dbReference type="GO" id="GO:0016787">
    <property type="term" value="F:hydrolase activity"/>
    <property type="evidence" value="ECO:0007669"/>
    <property type="project" value="UniProtKB-KW"/>
</dbReference>
<dbReference type="InterPro" id="IPR000917">
    <property type="entry name" value="Sulfatase_N"/>
</dbReference>
<organism evidence="6 7">
    <name type="scientific">Pontiella sulfatireligans</name>
    <dbReference type="NCBI Taxonomy" id="2750658"/>
    <lineage>
        <taxon>Bacteria</taxon>
        <taxon>Pseudomonadati</taxon>
        <taxon>Kiritimatiellota</taxon>
        <taxon>Kiritimatiellia</taxon>
        <taxon>Kiritimatiellales</taxon>
        <taxon>Pontiellaceae</taxon>
        <taxon>Pontiella</taxon>
    </lineage>
</organism>
<dbReference type="InterPro" id="IPR024607">
    <property type="entry name" value="Sulfatase_CS"/>
</dbReference>
<protein>
    <submittedName>
        <fullName evidence="6">Arylsulfatase</fullName>
    </submittedName>
</protein>
<feature type="domain" description="Sulfatase N-terminal" evidence="5">
    <location>
        <begin position="30"/>
        <end position="371"/>
    </location>
</feature>
<sequence>MNCLLRKYSGLVFGLLLIAAVVARGGEKRPNILFILTDDHRWDAMGFTGAYPFLETPNMDRLCSEGAYIKNAFVTLSMCGPSRASFLTGMYPHRHGVKDNESHRECDWMKTPSFGQYLHDAGYHTGYLGKWHMGHGNDPRPGFDFWAMFSGQGNYVGNDLNVNGKPVHEPGYVTDVLNRYAKEFIQMDRGDAPFMLYLSHKAVHQPFDPAERHKELYPDAHFPAPETLRENRENKPDWQGKISWEQTVMVNGELNSAVPNTKLLGWDEKTGFIGRNRKYLQCVAAVDEGIGEILDLLEKRGELDNTFIVYAGDNGYMLGEHGRSDKRVAYNDSIRIPMLVRYPERIAPGTTIEEMVLNIDLAPTLLELAGAKIPSSIQGSSMLSLFAGNQAGWREGFLYNYNRDLQPLLPTIVAWRTPDFLLSTTPLRKDLNELYDLRSDPLEKNNLINHPEYEQRRKALLRDMEKEKKKLGFTLDVPDPHPDRWKVEREMDFVHAPASVDFSPEKQDVLSKNRNVDLRYGTARFDLDFVAESDGMVLSQTRENNGIWLYVQDGKVNFCYHNRKFSYIARDDLSVLGKPAHVVVRFDNASSSFSLSVNGRPEKSGWFVNHYKPLGKVPPPLTLGKPRSTSPKPVALQKGIEGVIKQISVSQTNK</sequence>
<evidence type="ECO:0000256" key="4">
    <source>
        <dbReference type="ARBA" id="ARBA00023180"/>
    </source>
</evidence>
<comment type="similarity">
    <text evidence="1">Belongs to the sulfatase family.</text>
</comment>
<dbReference type="EMBL" id="CAAHFH010000001">
    <property type="protein sequence ID" value="VGO19537.1"/>
    <property type="molecule type" value="Genomic_DNA"/>
</dbReference>
<gene>
    <name evidence="6" type="ORF">SCARR_01596</name>
</gene>
<dbReference type="PANTHER" id="PTHR43108">
    <property type="entry name" value="N-ACETYLGLUCOSAMINE-6-SULFATASE FAMILY MEMBER"/>
    <property type="match status" value="1"/>
</dbReference>